<proteinExistence type="predicted"/>
<evidence type="ECO:0000313" key="2">
    <source>
        <dbReference type="Proteomes" id="UP001330434"/>
    </source>
</evidence>
<keyword evidence="2" id="KW-1185">Reference proteome</keyword>
<name>A0ABZ2C3U4_9PROT</name>
<protein>
    <recommendedName>
        <fullName evidence="3">Pilus assembly protein</fullName>
    </recommendedName>
</protein>
<evidence type="ECO:0008006" key="3">
    <source>
        <dbReference type="Google" id="ProtNLM"/>
    </source>
</evidence>
<reference evidence="1 2" key="1">
    <citation type="journal article" date="2024" name="Environ. Microbiol.">
        <title>Novel evolutionary insights on the interactions of the Holosporales (Alphaproteobacteria) with eukaryotic hosts from comparative genomics.</title>
        <authorList>
            <person name="Giovannini M."/>
            <person name="Petroni G."/>
            <person name="Castelli M."/>
        </authorList>
    </citation>
    <scope>NUCLEOTIDE SEQUENCE [LARGE SCALE GENOMIC DNA]</scope>
    <source>
        <strain evidence="1 2">US_Bl 15I1</strain>
    </source>
</reference>
<gene>
    <name evidence="1" type="ORF">Bealeia1_01117</name>
</gene>
<sequence>MSHRKILILSFAIIFGLAQNFIAAVTIEVEGETDKSISPKLKVIQLARHHASLNALGCPDPITPLQISGNLTIQYVANNPALVDTITINNGDSLNQVVAKLKNNQNIATYEIVSQMNPNMDNFNYFIQMTAKKIATPIQVIDTALTYPTHSIVFSNTQGLNITNGTLFALAHPETTSTLCAKYVRSDFPNTTFCAEENSVIIDGVTFNFKSQ</sequence>
<dbReference type="EMBL" id="CP133270">
    <property type="protein sequence ID" value="WVX66922.1"/>
    <property type="molecule type" value="Genomic_DNA"/>
</dbReference>
<dbReference type="Proteomes" id="UP001330434">
    <property type="component" value="Chromosome"/>
</dbReference>
<evidence type="ECO:0000313" key="1">
    <source>
        <dbReference type="EMBL" id="WVX66922.1"/>
    </source>
</evidence>
<dbReference type="RefSeq" id="WP_331255735.1">
    <property type="nucleotide sequence ID" value="NZ_CP133270.1"/>
</dbReference>
<accession>A0ABZ2C3U4</accession>
<organism evidence="1 2">
    <name type="scientific">Candidatus Bealeia paramacronuclearis</name>
    <dbReference type="NCBI Taxonomy" id="1921001"/>
    <lineage>
        <taxon>Bacteria</taxon>
        <taxon>Pseudomonadati</taxon>
        <taxon>Pseudomonadota</taxon>
        <taxon>Alphaproteobacteria</taxon>
        <taxon>Holosporales</taxon>
        <taxon>Holosporaceae</taxon>
        <taxon>Candidatus Bealeia</taxon>
    </lineage>
</organism>